<protein>
    <submittedName>
        <fullName evidence="2">Uncharacterized protein DUF4903</fullName>
    </submittedName>
</protein>
<accession>A0A4R7EMX5</accession>
<dbReference type="PROSITE" id="PS51257">
    <property type="entry name" value="PROKAR_LIPOPROTEIN"/>
    <property type="match status" value="1"/>
</dbReference>
<dbReference type="OrthoDB" id="1081460at2"/>
<name>A0A4R7EMX5_9FLAO</name>
<comment type="caution">
    <text evidence="2">The sequence shown here is derived from an EMBL/GenBank/DDBJ whole genome shotgun (WGS) entry which is preliminary data.</text>
</comment>
<dbReference type="Proteomes" id="UP000295215">
    <property type="component" value="Unassembled WGS sequence"/>
</dbReference>
<evidence type="ECO:0000313" key="2">
    <source>
        <dbReference type="EMBL" id="TDS52074.1"/>
    </source>
</evidence>
<dbReference type="AlphaFoldDB" id="A0A4R7EMX5"/>
<dbReference type="Pfam" id="PF16246">
    <property type="entry name" value="DUF4903"/>
    <property type="match status" value="1"/>
</dbReference>
<dbReference type="EMBL" id="SOAG01000033">
    <property type="protein sequence ID" value="TDS52074.1"/>
    <property type="molecule type" value="Genomic_DNA"/>
</dbReference>
<evidence type="ECO:0000256" key="1">
    <source>
        <dbReference type="SAM" id="SignalP"/>
    </source>
</evidence>
<proteinExistence type="predicted"/>
<evidence type="ECO:0000313" key="3">
    <source>
        <dbReference type="Proteomes" id="UP000295215"/>
    </source>
</evidence>
<feature type="chain" id="PRO_5020581344" evidence="1">
    <location>
        <begin position="20"/>
        <end position="364"/>
    </location>
</feature>
<keyword evidence="1" id="KW-0732">Signal</keyword>
<reference evidence="2 3" key="1">
    <citation type="submission" date="2019-03" db="EMBL/GenBank/DDBJ databases">
        <title>Genomic Encyclopedia of Archaeal and Bacterial Type Strains, Phase II (KMG-II): from individual species to whole genera.</title>
        <authorList>
            <person name="Goeker M."/>
        </authorList>
    </citation>
    <scope>NUCLEOTIDE SEQUENCE [LARGE SCALE GENOMIC DNA]</scope>
    <source>
        <strain evidence="2 3">DSM 28213</strain>
    </source>
</reference>
<keyword evidence="3" id="KW-1185">Reference proteome</keyword>
<organism evidence="2 3">
    <name type="scientific">Myroides indicus</name>
    <dbReference type="NCBI Taxonomy" id="1323422"/>
    <lineage>
        <taxon>Bacteria</taxon>
        <taxon>Pseudomonadati</taxon>
        <taxon>Bacteroidota</taxon>
        <taxon>Flavobacteriia</taxon>
        <taxon>Flavobacteriales</taxon>
        <taxon>Flavobacteriaceae</taxon>
        <taxon>Myroides</taxon>
    </lineage>
</organism>
<gene>
    <name evidence="2" type="ORF">C8P70_1338</name>
</gene>
<sequence>MKQFLYFMLLLTAFVFTGACSTSESEPELEEEKENLFEQKFKNKEVIIYTRAFRANGERTVGEMGMPVKFKFDYDKNEPNKLYFEMPEFQFGKMPLAATISGNLDIINKYVDAYPEKKDWIYFGTRSSKATAGSYVYNDKGERIQHDSSPSAEVNGYYNPNTNEIFMDINFKLMSVTSISPDQAFDIYPLEQYLELLDSYYDVHRQIDKVRNNMFNFSEQLFSCTITDADGNSSEIDIPLTFSYDIARPDHTRGKIGPVNFELAGKTYTASFEGDISFLFNPDPPIYETWKTPIHSKLLQCNQPDTAYITVNGQRTEGGTLSGIWRSTDWLGDHYEYAKLRLTEMDIVFNQGVKIKINVGAIRN</sequence>
<dbReference type="InterPro" id="IPR032597">
    <property type="entry name" value="DUF4903"/>
</dbReference>
<feature type="signal peptide" evidence="1">
    <location>
        <begin position="1"/>
        <end position="19"/>
    </location>
</feature>
<dbReference type="RefSeq" id="WP_133713578.1">
    <property type="nucleotide sequence ID" value="NZ_SOAG01000033.1"/>
</dbReference>